<name>A0A9J7B1E4_9PROT</name>
<dbReference type="Proteomes" id="UP001060336">
    <property type="component" value="Chromosome"/>
</dbReference>
<dbReference type="RefSeq" id="WP_257771009.1">
    <property type="nucleotide sequence ID" value="NZ_CP102480.1"/>
</dbReference>
<gene>
    <name evidence="2" type="ORF">NUH88_07255</name>
</gene>
<evidence type="ECO:0000256" key="1">
    <source>
        <dbReference type="SAM" id="MobiDB-lite"/>
    </source>
</evidence>
<dbReference type="Pfam" id="PF05258">
    <property type="entry name" value="DciA"/>
    <property type="match status" value="1"/>
</dbReference>
<evidence type="ECO:0000313" key="3">
    <source>
        <dbReference type="Proteomes" id="UP001060336"/>
    </source>
</evidence>
<accession>A0A9J7B1E4</accession>
<feature type="region of interest" description="Disordered" evidence="1">
    <location>
        <begin position="165"/>
        <end position="184"/>
    </location>
</feature>
<dbReference type="InterPro" id="IPR007922">
    <property type="entry name" value="DciA-like"/>
</dbReference>
<keyword evidence="3" id="KW-1185">Reference proteome</keyword>
<sequence length="184" mass="19817">MADDGTNQQTARGKRHYGGLTRVAAAAPGLGDKAMRQRGFTESRIVSDWPAIVGEVLALDTAPEKLVFPRGTTGGGTLYLRVAGAAALEVQHQIPQIIERINTVFGYGAIARIALKQGPLPKRRESTRPKLRALAPQEESRIHESVAGVGRSDLRQALEDLGKAVTARSKAKRADDTVKKRTNS</sequence>
<dbReference type="InterPro" id="IPR010593">
    <property type="entry name" value="DUF1159"/>
</dbReference>
<feature type="compositionally biased region" description="Basic and acidic residues" evidence="1">
    <location>
        <begin position="172"/>
        <end position="184"/>
    </location>
</feature>
<reference evidence="2" key="1">
    <citation type="submission" date="2022-08" db="EMBL/GenBank/DDBJ databases">
        <title>Nisaea acidiphila sp. nov., isolated from a marine algal debris and emended description of the genus Nisaea Urios et al. 2008.</title>
        <authorList>
            <person name="Kwon K."/>
        </authorList>
    </citation>
    <scope>NUCLEOTIDE SEQUENCE</scope>
    <source>
        <strain evidence="2">MEBiC11861</strain>
    </source>
</reference>
<proteinExistence type="predicted"/>
<organism evidence="2 3">
    <name type="scientific">Nisaea acidiphila</name>
    <dbReference type="NCBI Taxonomy" id="1862145"/>
    <lineage>
        <taxon>Bacteria</taxon>
        <taxon>Pseudomonadati</taxon>
        <taxon>Pseudomonadota</taxon>
        <taxon>Alphaproteobacteria</taxon>
        <taxon>Rhodospirillales</taxon>
        <taxon>Thalassobaculaceae</taxon>
        <taxon>Nisaea</taxon>
    </lineage>
</organism>
<dbReference type="KEGG" id="naci:NUH88_07255"/>
<dbReference type="PIRSF" id="PIRSF032064">
    <property type="entry name" value="UCP032064"/>
    <property type="match status" value="1"/>
</dbReference>
<dbReference type="EMBL" id="CP102480">
    <property type="protein sequence ID" value="UUX51485.1"/>
    <property type="molecule type" value="Genomic_DNA"/>
</dbReference>
<protein>
    <submittedName>
        <fullName evidence="2">DciA family protein</fullName>
    </submittedName>
</protein>
<feature type="region of interest" description="Disordered" evidence="1">
    <location>
        <begin position="121"/>
        <end position="146"/>
    </location>
</feature>
<dbReference type="AlphaFoldDB" id="A0A9J7B1E4"/>
<evidence type="ECO:0000313" key="2">
    <source>
        <dbReference type="EMBL" id="UUX51485.1"/>
    </source>
</evidence>